<accession>A0A223VZK0</accession>
<dbReference type="InterPro" id="IPR058003">
    <property type="entry name" value="Phage_gp12"/>
</dbReference>
<reference evidence="2" key="1">
    <citation type="submission" date="2017-06" db="EMBL/GenBank/DDBJ databases">
        <authorList>
            <person name="Spollen W.G."/>
            <person name="Givan S.A."/>
            <person name="Brown P.B."/>
            <person name="Attai H."/>
        </authorList>
    </citation>
    <scope>NUCLEOTIDE SEQUENCE [LARGE SCALE GENOMIC DNA]</scope>
</reference>
<evidence type="ECO:0000313" key="2">
    <source>
        <dbReference type="Proteomes" id="UP000221761"/>
    </source>
</evidence>
<name>A0A223VZK0_9CAUD</name>
<dbReference type="GeneID" id="54982063"/>
<dbReference type="KEGG" id="vg:54982063"/>
<evidence type="ECO:0000313" key="1">
    <source>
        <dbReference type="EMBL" id="ASV44585.1"/>
    </source>
</evidence>
<protein>
    <submittedName>
        <fullName evidence="1">Tail fibers protein</fullName>
    </submittedName>
</protein>
<dbReference type="Proteomes" id="UP000221761">
    <property type="component" value="Segment"/>
</dbReference>
<sequence>MAKVDGSLKALLQGVSQQPPRDRLAGQCTEMINMTADPVAGLSRRAPTDLVGALGVSSDVRGFHNFEMRDGGKYLAFFRDGGVRVTDYNAVEFPVTVEPSAAPYLQIVGDLACTTVEDQVIVANKSVVTAMTNERRQFYNAPRGVRGKATLIHVRGGAYGREYKIFRNGAEIAMYRPPSGTNANQVGATRTDHIANRLYEALTQGGGEIPDIDGEGSSTRRYGSTVGPNWGVARFADVILIVRANDSNDDYRITVSDDNGGVNMKVIQDYASGTEDLPYIAPHGYLVRIAKETDPEDDVLLEFIVDGIEPGTNIGSSFGLPGYWQETVASNVPVAFNRATMPHILEYNPTNRSFVFRQGNWANRKVGTEQSNPRPSFIGNTINDVGSFQGRLVFLAGSFVCMGRTNRFDDFWMGSASQLVDTDPIDISSTAVEASVMRAVVPNNRDLVIFSQRGQFLVFGRSVLTPQNAALVLTTTFEAELRAKPTASGPYVFFATTYGRFTGVREFYSEGTTDANDARLITQHVKEYLMGRAYRMISSSNYDMVLVQTDRSRQDVYVYQYIWSSNEKIQSAWSKWTLPFEVIYSYFDEEMVYFVMRETTSAGVEHFLVRMSLDIYAEEQVDYPIFLDERFDVQDVYTAFVLPFNRLSTAELVAVQGDGCPNPGLTVPIQSVTFDAANNRYIATLRYDMRGGDIVVGRRYYSEYRPTMPMIKDQDNVVVGTGKFRIKQFLLTLSNTGHIIGQLLSKYGDGEPVEFQGRLIGSPDNLIGQAATVDETFEMPFRESPMRADVRFSTDRWLPMTILDIEWLGQYSKSGKRISTGG</sequence>
<dbReference type="RefSeq" id="YP_009791874.1">
    <property type="nucleotide sequence ID" value="NC_047846.1"/>
</dbReference>
<dbReference type="Pfam" id="PF25675">
    <property type="entry name" value="Phage_nozzle"/>
    <property type="match status" value="1"/>
</dbReference>
<organism evidence="1 2">
    <name type="scientific">Agrobacterium phage Atu_ph03</name>
    <dbReference type="NCBI Taxonomy" id="2024262"/>
    <lineage>
        <taxon>Viruses</taxon>
        <taxon>Duplodnaviria</taxon>
        <taxon>Heunggongvirae</taxon>
        <taxon>Uroviricota</taxon>
        <taxon>Caudoviricetes</taxon>
        <taxon>Autographivirales</taxon>
        <taxon>Dunnvirinae</taxon>
        <taxon>Atuphduovirus</taxon>
        <taxon>Atuphduovirus atuph03</taxon>
    </lineage>
</organism>
<dbReference type="EMBL" id="MF403006">
    <property type="protein sequence ID" value="ASV44585.1"/>
    <property type="molecule type" value="Genomic_DNA"/>
</dbReference>
<proteinExistence type="predicted"/>